<accession>A0A848LLU1</accession>
<dbReference type="EMBL" id="JABBJJ010000145">
    <property type="protein sequence ID" value="NMO18640.1"/>
    <property type="molecule type" value="Genomic_DNA"/>
</dbReference>
<comment type="caution">
    <text evidence="1">The sequence shown here is derived from an EMBL/GenBank/DDBJ whole genome shotgun (WGS) entry which is preliminary data.</text>
</comment>
<dbReference type="RefSeq" id="WP_169347903.1">
    <property type="nucleotide sequence ID" value="NZ_JABBJJ010000145.1"/>
</dbReference>
<keyword evidence="2" id="KW-1185">Reference proteome</keyword>
<dbReference type="InterPro" id="IPR010732">
    <property type="entry name" value="T6SS_TssG-like"/>
</dbReference>
<protein>
    <submittedName>
        <fullName evidence="1">Uncharacterized protein</fullName>
    </submittedName>
</protein>
<dbReference type="Pfam" id="PF06996">
    <property type="entry name" value="T6SS_TssG"/>
    <property type="match status" value="1"/>
</dbReference>
<sequence length="317" mass="34908">MSRLNLEQHIRERIRHFDMPALLSLLAQEGYGEHEIEYRSHRSLVHQGHLVHDIQFLHVPHRHVVLTVNLGLLGAQSPLPAFLLQEMERLDPMETARMERFLGYFDHELLRARFGGLYPEQNAALLPGWEDAAQNRLSLLNLSSPSTLHWLFAQAFPEAGVVVRREVSVQPVATRGPHLSATSLGDSTALGGFASVLTGGLEVTLFFDEGQCGTGISWATAAPQRLSHRVLPLLVHAAVPLTVCMVLRDPCAPARLQRDSYLGYAPLMGAGNPHQAFILFRDKPSHQTPSGLAAWRQRLGVGAATEPPRARAVPGPS</sequence>
<name>A0A848LLU1_9BACT</name>
<evidence type="ECO:0000313" key="2">
    <source>
        <dbReference type="Proteomes" id="UP000518300"/>
    </source>
</evidence>
<gene>
    <name evidence="1" type="ORF">HG543_27815</name>
</gene>
<organism evidence="1 2">
    <name type="scientific">Pyxidicoccus fallax</name>
    <dbReference type="NCBI Taxonomy" id="394095"/>
    <lineage>
        <taxon>Bacteria</taxon>
        <taxon>Pseudomonadati</taxon>
        <taxon>Myxococcota</taxon>
        <taxon>Myxococcia</taxon>
        <taxon>Myxococcales</taxon>
        <taxon>Cystobacterineae</taxon>
        <taxon>Myxococcaceae</taxon>
        <taxon>Pyxidicoccus</taxon>
    </lineage>
</organism>
<evidence type="ECO:0000313" key="1">
    <source>
        <dbReference type="EMBL" id="NMO18640.1"/>
    </source>
</evidence>
<proteinExistence type="predicted"/>
<reference evidence="1 2" key="1">
    <citation type="submission" date="2020-04" db="EMBL/GenBank/DDBJ databases">
        <title>Draft genome of Pyxidicoccus fallax type strain.</title>
        <authorList>
            <person name="Whitworth D.E."/>
        </authorList>
    </citation>
    <scope>NUCLEOTIDE SEQUENCE [LARGE SCALE GENOMIC DNA]</scope>
    <source>
        <strain evidence="1 2">DSM 14698</strain>
    </source>
</reference>
<dbReference type="AlphaFoldDB" id="A0A848LLU1"/>
<dbReference type="Proteomes" id="UP000518300">
    <property type="component" value="Unassembled WGS sequence"/>
</dbReference>